<sequence>MNFSFLRFFLTIIFLFFSCTNNPLTTSFNQYSLKVNSVIVTNITSQSGTVYWECSSETEGSLYSNIEGKLISFYTPIKSKLHSYSLTSLKPSNTYSFAVFCGNDYENLNILNFLSSFRTLNQEPSLSEIYQRGIWIFGGMNSQDKLISDVDIYDPIENKWYLKVTTMPNPRIHAGIVAFNSKIYVIGGLIENTVNQLAATSLVEVFDINTNSWSTLSNMPTSLQGFSYGISGEGIYLLGGATTSNMLTSTLSNTIYRFIPQGSGLGIWNTLISSSAISQKVDTVGCAFNGVLYFGLGRSASSGLAQSSHDAYVISSNSTSGITESSFNSGRHGAASICYTPKTSDPFPSDSKAILYIGGSSLQDTTQPVTAINSSNTYEYYLPNDSSINPNTMSVGLPLPVNLYMAAGEISYLKRNAYLFGGLVNRGLLNTSVYYMDLANPLGNSWIELTDKMPTPRYGHKAVILSRN</sequence>
<dbReference type="SUPFAM" id="SSF49265">
    <property type="entry name" value="Fibronectin type III"/>
    <property type="match status" value="1"/>
</dbReference>
<dbReference type="Proteomes" id="UP000012371">
    <property type="component" value="Unassembled WGS sequence"/>
</dbReference>
<proteinExistence type="predicted"/>
<dbReference type="Pfam" id="PF01344">
    <property type="entry name" value="Kelch_1"/>
    <property type="match status" value="2"/>
</dbReference>
<dbReference type="Gene3D" id="2.120.10.80">
    <property type="entry name" value="Kelch-type beta propeller"/>
    <property type="match status" value="2"/>
</dbReference>
<keyword evidence="1" id="KW-0880">Kelch repeat</keyword>
<name>N1VLT0_9LEPT</name>
<dbReference type="PROSITE" id="PS51257">
    <property type="entry name" value="PROKAR_LIPOPROTEIN"/>
    <property type="match status" value="1"/>
</dbReference>
<dbReference type="STRING" id="1257025.LEP1GSC203_0339"/>
<keyword evidence="5" id="KW-1185">Reference proteome</keyword>
<accession>N1VLT0</accession>
<comment type="caution">
    <text evidence="4">The sequence shown here is derived from an EMBL/GenBank/DDBJ whole genome shotgun (WGS) entry which is preliminary data.</text>
</comment>
<organism evidence="4 5">
    <name type="scientific">Leptospira terpstrae serovar Hualin str. LT 11-33 = ATCC 700639</name>
    <dbReference type="NCBI Taxonomy" id="1257025"/>
    <lineage>
        <taxon>Bacteria</taxon>
        <taxon>Pseudomonadati</taxon>
        <taxon>Spirochaetota</taxon>
        <taxon>Spirochaetia</taxon>
        <taxon>Leptospirales</taxon>
        <taxon>Leptospiraceae</taxon>
        <taxon>Leptospira</taxon>
    </lineage>
</organism>
<dbReference type="PANTHER" id="PTHR46260:SF3">
    <property type="entry name" value="RING-TYPE DOMAIN-CONTAINING PROTEIN"/>
    <property type="match status" value="1"/>
</dbReference>
<protein>
    <submittedName>
        <fullName evidence="4">Kelch repeat protein</fullName>
    </submittedName>
</protein>
<dbReference type="SMART" id="SM00612">
    <property type="entry name" value="Kelch"/>
    <property type="match status" value="3"/>
</dbReference>
<dbReference type="AlphaFoldDB" id="N1VLT0"/>
<evidence type="ECO:0000313" key="4">
    <source>
        <dbReference type="EMBL" id="EMY60669.1"/>
    </source>
</evidence>
<dbReference type="RefSeq" id="WP_002974780.1">
    <property type="nucleotide sequence ID" value="NZ_AOGW02000012.1"/>
</dbReference>
<feature type="chain" id="PRO_5004113390" evidence="3">
    <location>
        <begin position="22"/>
        <end position="468"/>
    </location>
</feature>
<keyword evidence="2" id="KW-0677">Repeat</keyword>
<dbReference type="InterPro" id="IPR036116">
    <property type="entry name" value="FN3_sf"/>
</dbReference>
<evidence type="ECO:0000256" key="3">
    <source>
        <dbReference type="SAM" id="SignalP"/>
    </source>
</evidence>
<dbReference type="EMBL" id="AOGW02000012">
    <property type="protein sequence ID" value="EMY60669.1"/>
    <property type="molecule type" value="Genomic_DNA"/>
</dbReference>
<reference evidence="4" key="1">
    <citation type="submission" date="2013-03" db="EMBL/GenBank/DDBJ databases">
        <authorList>
            <person name="Harkins D.M."/>
            <person name="Durkin A.S."/>
            <person name="Brinkac L.M."/>
            <person name="Haft D.H."/>
            <person name="Selengut J.D."/>
            <person name="Sanka R."/>
            <person name="DePew J."/>
            <person name="Purushe J."/>
            <person name="Hartskeerl R.A."/>
            <person name="Ahmed A."/>
            <person name="van der Linden H."/>
            <person name="Goris M.G.A."/>
            <person name="Vinetz J.M."/>
            <person name="Sutton G.G."/>
            <person name="Nierman W.C."/>
            <person name="Fouts D.E."/>
        </authorList>
    </citation>
    <scope>NUCLEOTIDE SEQUENCE [LARGE SCALE GENOMIC DNA]</scope>
    <source>
        <strain evidence="4">LT 11-33</strain>
    </source>
</reference>
<dbReference type="InterPro" id="IPR015915">
    <property type="entry name" value="Kelch-typ_b-propeller"/>
</dbReference>
<evidence type="ECO:0000256" key="1">
    <source>
        <dbReference type="ARBA" id="ARBA00022441"/>
    </source>
</evidence>
<dbReference type="InterPro" id="IPR006652">
    <property type="entry name" value="Kelch_1"/>
</dbReference>
<dbReference type="SUPFAM" id="SSF117281">
    <property type="entry name" value="Kelch motif"/>
    <property type="match status" value="2"/>
</dbReference>
<dbReference type="InterPro" id="IPR051746">
    <property type="entry name" value="Kelch_domain_containing_8"/>
</dbReference>
<feature type="signal peptide" evidence="3">
    <location>
        <begin position="1"/>
        <end position="21"/>
    </location>
</feature>
<dbReference type="OrthoDB" id="341897at2"/>
<evidence type="ECO:0000313" key="5">
    <source>
        <dbReference type="Proteomes" id="UP000012371"/>
    </source>
</evidence>
<dbReference type="PANTHER" id="PTHR46260">
    <property type="entry name" value="RING-TYPE DOMAIN-CONTAINING PROTEIN"/>
    <property type="match status" value="1"/>
</dbReference>
<evidence type="ECO:0000256" key="2">
    <source>
        <dbReference type="ARBA" id="ARBA00022737"/>
    </source>
</evidence>
<gene>
    <name evidence="4" type="ORF">LEP1GSC203_0339</name>
</gene>
<keyword evidence="3" id="KW-0732">Signal</keyword>